<dbReference type="Proteomes" id="UP000323720">
    <property type="component" value="Unassembled WGS sequence"/>
</dbReference>
<dbReference type="OrthoDB" id="1440039at2"/>
<dbReference type="AlphaFoldDB" id="A0A5D0RDX8"/>
<dbReference type="RefSeq" id="WP_148402923.1">
    <property type="nucleotide sequence ID" value="NZ_VSKK01000001.1"/>
</dbReference>
<comment type="caution">
    <text evidence="1">The sequence shown here is derived from an EMBL/GenBank/DDBJ whole genome shotgun (WGS) entry which is preliminary data.</text>
</comment>
<organism evidence="1 2">
    <name type="scientific">Bizionia myxarmorum</name>
    <dbReference type="NCBI Taxonomy" id="291186"/>
    <lineage>
        <taxon>Bacteria</taxon>
        <taxon>Pseudomonadati</taxon>
        <taxon>Bacteroidota</taxon>
        <taxon>Flavobacteriia</taxon>
        <taxon>Flavobacteriales</taxon>
        <taxon>Flavobacteriaceae</taxon>
        <taxon>Bizionia</taxon>
    </lineage>
</organism>
<sequence>MILRKLNNNINEEYYLANIEANNEDFRESLINNNFNFPEETPVEIHPYLDMFELQSYNKYIIGTFPPIGYMRDQLNIPNELGTVLVKPKIPFYHGNDCVMWKVFFDEHELDQIGPMIADNDQRFNQRQLIIDKLNEKEINYSDIIYSVKRTAYDTKDQSLHNIVPNYKLICHILTNENAVYLNFNTSTVFSNQELGIVPNNHGVHIAGDLRESIVGSYNLFLKILQKLEFKLEVNLMNDNNWIVINQESAEYLNTSYRFKAYSKLRISTINKVMINLVEFENFHKELIIITGPSPSGQASRSMGRNLIYQNWRELNQNHNIATPTIAFRKDFYQNFIDQPELLIEWNI</sequence>
<evidence type="ECO:0000313" key="2">
    <source>
        <dbReference type="Proteomes" id="UP000323720"/>
    </source>
</evidence>
<evidence type="ECO:0000313" key="1">
    <source>
        <dbReference type="EMBL" id="TYB79186.1"/>
    </source>
</evidence>
<name>A0A5D0RDX8_9FLAO</name>
<keyword evidence="2" id="KW-1185">Reference proteome</keyword>
<reference evidence="1 2" key="1">
    <citation type="submission" date="2019-08" db="EMBL/GenBank/DDBJ databases">
        <title>Genomes of Antarctic Bizionia species.</title>
        <authorList>
            <person name="Bowman J.P."/>
        </authorList>
    </citation>
    <scope>NUCLEOTIDE SEQUENCE [LARGE SCALE GENOMIC DNA]</scope>
    <source>
        <strain evidence="1 2">ADA-4</strain>
    </source>
</reference>
<accession>A0A5D0RDX8</accession>
<gene>
    <name evidence="1" type="ORF">ES674_05265</name>
</gene>
<proteinExistence type="predicted"/>
<protein>
    <submittedName>
        <fullName evidence="1">Uncharacterized protein</fullName>
    </submittedName>
</protein>
<dbReference type="EMBL" id="VSKK01000001">
    <property type="protein sequence ID" value="TYB79186.1"/>
    <property type="molecule type" value="Genomic_DNA"/>
</dbReference>